<feature type="transmembrane region" description="Helical" evidence="6">
    <location>
        <begin position="27"/>
        <end position="43"/>
    </location>
</feature>
<evidence type="ECO:0000256" key="4">
    <source>
        <dbReference type="ARBA" id="ARBA00022989"/>
    </source>
</evidence>
<dbReference type="NCBIfam" id="TIGR00360">
    <property type="entry name" value="ComEC_N-term"/>
    <property type="match status" value="1"/>
</dbReference>
<evidence type="ECO:0000259" key="7">
    <source>
        <dbReference type="Pfam" id="PF03772"/>
    </source>
</evidence>
<keyword evidence="4 6" id="KW-1133">Transmembrane helix</keyword>
<sequence>MRLVYVVLGWLAGILLAAAMPQLPAIFWLLAVTAAVFILVIGWRSPQRVFLLSLCALTLGSYRMELVPRAGTVAYLNSTPQTVQIEGLIVSEPRVRTDRVDLRVDVASAFNGQDVLDVNGLVLVSVRGQSSLSYGDHIRASGYLGLPATFDTFSYADYLARSGVFSVMQNARVEVLSHDEGSPLYAALLSSKTRAHHLIEQALPDPSSALLSGILLGDESGIDPQLADDFSAVGASHIIAISGFNMVIVSGVVMGLLGRITTQRWLAVFIGLLALGLYTLFVGASAAVVRAALMSSLLVIAPLLRRKTYVPASLAFVVLLLTIVNPLSLWDVGFQLSAAAVLGLALFAEPLQRYMDAFMVWLLPNRVEATAAKLIREPLVVTLAVQLTTLPLTILYFQKLSLVVLVVNLLIVPVQAALLIVGGVALLVAFASPMIALPLFWLDGLLLGWTIGVVRWFAAWPGANITFYIDPRLIALYFLLVVGGALLMSAKPLWVLRLTSFVRQRLVLNVVMWGGLGVVLLSGAILLSRPDGLLHIWFLDVGHSNAILVQTPGGAQMLIDGGAYPSRLLTALGDRMPFYDREIEVIVVTQPDENDIAALPAVLNRYQAGVILTNGHPIVTQVQQDMIDLAADAPVVPVTAGYEIAFDDTVRVEVLHPSQAPQTDEAFNTDSVVLRLYYGDVSFLLMGDLSAEGQASLLENGLWPAANILQVPNHAREDAINEDFLQAVQPQVALVHIDEANRWGDPGGRSLTLLADMPLYRSDVMGPLHFWSDGTTAWVSPDF</sequence>
<dbReference type="RefSeq" id="WP_195168630.1">
    <property type="nucleotide sequence ID" value="NZ_CP062983.1"/>
</dbReference>
<reference evidence="9 10" key="1">
    <citation type="submission" date="2020-02" db="EMBL/GenBank/DDBJ databases">
        <authorList>
            <person name="Zheng R.K."/>
            <person name="Sun C.M."/>
        </authorList>
    </citation>
    <scope>NUCLEOTIDE SEQUENCE [LARGE SCALE GENOMIC DNA]</scope>
    <source>
        <strain evidence="10">rifampicinis</strain>
    </source>
</reference>
<evidence type="ECO:0000313" key="9">
    <source>
        <dbReference type="EMBL" id="QPC80555.1"/>
    </source>
</evidence>
<dbReference type="InterPro" id="IPR025405">
    <property type="entry name" value="DUF4131"/>
</dbReference>
<dbReference type="SUPFAM" id="SSF56281">
    <property type="entry name" value="Metallo-hydrolase/oxidoreductase"/>
    <property type="match status" value="1"/>
</dbReference>
<protein>
    <submittedName>
        <fullName evidence="9">ComEC/Rec2 family competence protein</fullName>
    </submittedName>
</protein>
<dbReference type="AlphaFoldDB" id="A0A7S8E566"/>
<comment type="subcellular location">
    <subcellularLocation>
        <location evidence="1">Cell membrane</location>
        <topology evidence="1">Multi-pass membrane protein</topology>
    </subcellularLocation>
</comment>
<dbReference type="PANTHER" id="PTHR30619:SF1">
    <property type="entry name" value="RECOMBINATION PROTEIN 2"/>
    <property type="match status" value="1"/>
</dbReference>
<dbReference type="Pfam" id="PF13567">
    <property type="entry name" value="DUF4131"/>
    <property type="match status" value="1"/>
</dbReference>
<feature type="transmembrane region" description="Helical" evidence="6">
    <location>
        <begin position="309"/>
        <end position="327"/>
    </location>
</feature>
<gene>
    <name evidence="9" type="ORF">G4Y79_12610</name>
</gene>
<accession>A0A7S8E566</accession>
<feature type="transmembrane region" description="Helical" evidence="6">
    <location>
        <begin position="435"/>
        <end position="454"/>
    </location>
</feature>
<evidence type="ECO:0000256" key="1">
    <source>
        <dbReference type="ARBA" id="ARBA00004651"/>
    </source>
</evidence>
<dbReference type="InterPro" id="IPR035681">
    <property type="entry name" value="ComA-like_MBL"/>
</dbReference>
<dbReference type="Proteomes" id="UP000594468">
    <property type="component" value="Chromosome"/>
</dbReference>
<keyword evidence="2" id="KW-1003">Cell membrane</keyword>
<evidence type="ECO:0000256" key="5">
    <source>
        <dbReference type="ARBA" id="ARBA00023136"/>
    </source>
</evidence>
<feature type="transmembrane region" description="Helical" evidence="6">
    <location>
        <begin position="379"/>
        <end position="397"/>
    </location>
</feature>
<proteinExistence type="predicted"/>
<feature type="transmembrane region" description="Helical" evidence="6">
    <location>
        <begin position="403"/>
        <end position="428"/>
    </location>
</feature>
<feature type="domain" description="ComEC/Rec2-related protein" evidence="7">
    <location>
        <begin position="214"/>
        <end position="487"/>
    </location>
</feature>
<dbReference type="EMBL" id="CP062983">
    <property type="protein sequence ID" value="QPC80555.1"/>
    <property type="molecule type" value="Genomic_DNA"/>
</dbReference>
<dbReference type="InterPro" id="IPR036866">
    <property type="entry name" value="RibonucZ/Hydroxyglut_hydro"/>
</dbReference>
<feature type="transmembrane region" description="Helical" evidence="6">
    <location>
        <begin position="266"/>
        <end position="289"/>
    </location>
</feature>
<dbReference type="KEGG" id="pmet:G4Y79_12610"/>
<keyword evidence="5 6" id="KW-0472">Membrane</keyword>
<dbReference type="GO" id="GO:0005886">
    <property type="term" value="C:plasma membrane"/>
    <property type="evidence" value="ECO:0007669"/>
    <property type="project" value="UniProtKB-SubCell"/>
</dbReference>
<evidence type="ECO:0000259" key="8">
    <source>
        <dbReference type="Pfam" id="PF13567"/>
    </source>
</evidence>
<evidence type="ECO:0000313" key="10">
    <source>
        <dbReference type="Proteomes" id="UP000594468"/>
    </source>
</evidence>
<feature type="transmembrane region" description="Helical" evidence="6">
    <location>
        <begin position="474"/>
        <end position="494"/>
    </location>
</feature>
<dbReference type="Gene3D" id="3.60.15.10">
    <property type="entry name" value="Ribonuclease Z/Hydroxyacylglutathione hydrolase-like"/>
    <property type="match status" value="1"/>
</dbReference>
<feature type="transmembrane region" description="Helical" evidence="6">
    <location>
        <begin position="333"/>
        <end position="351"/>
    </location>
</feature>
<feature type="transmembrane region" description="Helical" evidence="6">
    <location>
        <begin position="238"/>
        <end position="260"/>
    </location>
</feature>
<keyword evidence="3 6" id="KW-0812">Transmembrane</keyword>
<dbReference type="InterPro" id="IPR004477">
    <property type="entry name" value="ComEC_N"/>
</dbReference>
<name>A0A7S8E566_9CHLR</name>
<dbReference type="CDD" id="cd07731">
    <property type="entry name" value="ComA-like_MBL-fold"/>
    <property type="match status" value="1"/>
</dbReference>
<evidence type="ECO:0000256" key="6">
    <source>
        <dbReference type="SAM" id="Phobius"/>
    </source>
</evidence>
<evidence type="ECO:0000256" key="3">
    <source>
        <dbReference type="ARBA" id="ARBA00022692"/>
    </source>
</evidence>
<dbReference type="Pfam" id="PF03772">
    <property type="entry name" value="Competence"/>
    <property type="match status" value="1"/>
</dbReference>
<dbReference type="PANTHER" id="PTHR30619">
    <property type="entry name" value="DNA INTERNALIZATION/COMPETENCE PROTEIN COMEC/REC2"/>
    <property type="match status" value="1"/>
</dbReference>
<keyword evidence="10" id="KW-1185">Reference proteome</keyword>
<dbReference type="InterPro" id="IPR052159">
    <property type="entry name" value="Competence_DNA_uptake"/>
</dbReference>
<evidence type="ECO:0000256" key="2">
    <source>
        <dbReference type="ARBA" id="ARBA00022475"/>
    </source>
</evidence>
<feature type="transmembrane region" description="Helical" evidence="6">
    <location>
        <begin position="506"/>
        <end position="527"/>
    </location>
</feature>
<organism evidence="9 10">
    <name type="scientific">Phototrophicus methaneseepsis</name>
    <dbReference type="NCBI Taxonomy" id="2710758"/>
    <lineage>
        <taxon>Bacteria</taxon>
        <taxon>Bacillati</taxon>
        <taxon>Chloroflexota</taxon>
        <taxon>Candidatus Thermofontia</taxon>
        <taxon>Phototrophicales</taxon>
        <taxon>Phototrophicaceae</taxon>
        <taxon>Phototrophicus</taxon>
    </lineage>
</organism>
<feature type="domain" description="DUF4131" evidence="8">
    <location>
        <begin position="22"/>
        <end position="168"/>
    </location>
</feature>